<organism evidence="2 3">
    <name type="scientific">Vibrio mangrovi</name>
    <dbReference type="NCBI Taxonomy" id="474394"/>
    <lineage>
        <taxon>Bacteria</taxon>
        <taxon>Pseudomonadati</taxon>
        <taxon>Pseudomonadota</taxon>
        <taxon>Gammaproteobacteria</taxon>
        <taxon>Vibrionales</taxon>
        <taxon>Vibrionaceae</taxon>
        <taxon>Vibrio</taxon>
    </lineage>
</organism>
<dbReference type="EMBL" id="FXXI01000003">
    <property type="protein sequence ID" value="SMS01009.1"/>
    <property type="molecule type" value="Genomic_DNA"/>
</dbReference>
<reference evidence="1 4" key="2">
    <citation type="submission" date="2023-11" db="EMBL/GenBank/DDBJ databases">
        <title>Plant-associative lifestyle of Vibrio porteresiae and its evolutionary dynamics.</title>
        <authorList>
            <person name="Rameshkumar N."/>
            <person name="Kirti K."/>
        </authorList>
    </citation>
    <scope>NUCLEOTIDE SEQUENCE [LARGE SCALE GENOMIC DNA]</scope>
    <source>
        <strain evidence="1 4">MSSRF38</strain>
    </source>
</reference>
<dbReference type="OrthoDB" id="5716571at2"/>
<dbReference type="AlphaFoldDB" id="A0A1Y6ITK0"/>
<protein>
    <submittedName>
        <fullName evidence="2">Uncharacterized protein</fullName>
    </submittedName>
</protein>
<reference evidence="2 3" key="1">
    <citation type="submission" date="2017-05" db="EMBL/GenBank/DDBJ databases">
        <authorList>
            <person name="Song R."/>
            <person name="Chenine A.L."/>
            <person name="Ruprecht R.M."/>
        </authorList>
    </citation>
    <scope>NUCLEOTIDE SEQUENCE [LARGE SCALE GENOMIC DNA]</scope>
    <source>
        <strain evidence="2 3">CECT 7927</strain>
    </source>
</reference>
<dbReference type="EMBL" id="JAWRCO010000002">
    <property type="protein sequence ID" value="MDW6004718.1"/>
    <property type="molecule type" value="Genomic_DNA"/>
</dbReference>
<dbReference type="InterPro" id="IPR011050">
    <property type="entry name" value="Pectin_lyase_fold/virulence"/>
</dbReference>
<evidence type="ECO:0000313" key="2">
    <source>
        <dbReference type="EMBL" id="SMS01009.1"/>
    </source>
</evidence>
<name>A0A1Y6ITK0_9VIBR</name>
<dbReference type="SUPFAM" id="SSF51126">
    <property type="entry name" value="Pectin lyase-like"/>
    <property type="match status" value="1"/>
</dbReference>
<dbReference type="Proteomes" id="UP001283366">
    <property type="component" value="Unassembled WGS sequence"/>
</dbReference>
<dbReference type="Proteomes" id="UP000196125">
    <property type="component" value="Unassembled WGS sequence"/>
</dbReference>
<keyword evidence="4" id="KW-1185">Reference proteome</keyword>
<evidence type="ECO:0000313" key="4">
    <source>
        <dbReference type="Proteomes" id="UP001283366"/>
    </source>
</evidence>
<evidence type="ECO:0000313" key="1">
    <source>
        <dbReference type="EMBL" id="MDW6004718.1"/>
    </source>
</evidence>
<sequence>MSLEQKVAALVEASDTLTSTVNRKITEIDQKVESATTAIPEAIRENIHRVVYVDALSGKDSNDGLTGATPVKTLNQAIELVPNGASGEILLRPNQTFEVYRHGVSASEKNLVIGSWGAPSEDSRPVIRAMPTTFNSDTEVSSIFEASSRMNIKFRQVEIQTGIVSDHEHYHVYGGSIGNQINSNYGGFFSRGEGDNELAHFEVQFIRCTIRQQDFCLFTFNYGHLLLSMSLCKVINEGQNSALCDKDVPKVIDLNSTTFEGFPEGASLNSMFKLTTNNHIIRENTALA</sequence>
<gene>
    <name evidence="1" type="ORF">SBX37_17820</name>
    <name evidence="2" type="ORF">VIM7927_02286</name>
</gene>
<dbReference type="RefSeq" id="WP_087481048.1">
    <property type="nucleotide sequence ID" value="NZ_AP024884.1"/>
</dbReference>
<evidence type="ECO:0000313" key="3">
    <source>
        <dbReference type="Proteomes" id="UP000196125"/>
    </source>
</evidence>
<proteinExistence type="predicted"/>
<accession>A0A1Y6ITK0</accession>